<evidence type="ECO:0000256" key="2">
    <source>
        <dbReference type="SAM" id="SignalP"/>
    </source>
</evidence>
<keyword evidence="6" id="KW-1185">Reference proteome</keyword>
<dbReference type="SUPFAM" id="SSF56300">
    <property type="entry name" value="Metallo-dependent phosphatases"/>
    <property type="match status" value="1"/>
</dbReference>
<organism evidence="5 6">
    <name type="scientific">Absidia repens</name>
    <dbReference type="NCBI Taxonomy" id="90262"/>
    <lineage>
        <taxon>Eukaryota</taxon>
        <taxon>Fungi</taxon>
        <taxon>Fungi incertae sedis</taxon>
        <taxon>Mucoromycota</taxon>
        <taxon>Mucoromycotina</taxon>
        <taxon>Mucoromycetes</taxon>
        <taxon>Mucorales</taxon>
        <taxon>Cunninghamellaceae</taxon>
        <taxon>Absidia</taxon>
    </lineage>
</organism>
<evidence type="ECO:0000256" key="1">
    <source>
        <dbReference type="SAM" id="MobiDB-lite"/>
    </source>
</evidence>
<evidence type="ECO:0000259" key="3">
    <source>
        <dbReference type="Pfam" id="PF00149"/>
    </source>
</evidence>
<dbReference type="InterPro" id="IPR004843">
    <property type="entry name" value="Calcineurin-like_PHP"/>
</dbReference>
<dbReference type="STRING" id="90262.A0A1X2I4D6"/>
<dbReference type="Pfam" id="PF00149">
    <property type="entry name" value="Metallophos"/>
    <property type="match status" value="1"/>
</dbReference>
<protein>
    <submittedName>
        <fullName evidence="5">Metallo-dependent phosphatase-like protein</fullName>
    </submittedName>
</protein>
<reference evidence="5 6" key="1">
    <citation type="submission" date="2016-07" db="EMBL/GenBank/DDBJ databases">
        <title>Pervasive Adenine N6-methylation of Active Genes in Fungi.</title>
        <authorList>
            <consortium name="DOE Joint Genome Institute"/>
            <person name="Mondo S.J."/>
            <person name="Dannebaum R.O."/>
            <person name="Kuo R.C."/>
            <person name="Labutti K."/>
            <person name="Haridas S."/>
            <person name="Kuo A."/>
            <person name="Salamov A."/>
            <person name="Ahrendt S.R."/>
            <person name="Lipzen A."/>
            <person name="Sullivan W."/>
            <person name="Andreopoulos W.B."/>
            <person name="Clum A."/>
            <person name="Lindquist E."/>
            <person name="Daum C."/>
            <person name="Ramamoorthy G.K."/>
            <person name="Gryganskyi A."/>
            <person name="Culley D."/>
            <person name="Magnuson J.K."/>
            <person name="James T.Y."/>
            <person name="O'Malley M.A."/>
            <person name="Stajich J.E."/>
            <person name="Spatafora J.W."/>
            <person name="Visel A."/>
            <person name="Grigoriev I.V."/>
        </authorList>
    </citation>
    <scope>NUCLEOTIDE SEQUENCE [LARGE SCALE GENOMIC DNA]</scope>
    <source>
        <strain evidence="5 6">NRRL 1336</strain>
    </source>
</reference>
<sequence length="494" mass="56297">MKALSSSTWLCLGLTFLCVLQSIHLNYIFRKPLHTTAPSQYPHQVDEHQTATSEQTPPPQDIGSLTTEIENPLIDDTLLSDEPSNLFYFIQVSDLHISKFRSQTERFLHFVQSVLPVVRPSFVVVTGDLTDAKDVGDIKTVQYEEEWMLYKNAIDQGTTNGQENGLPWYDMRGNHDCFDMPSWESNVNLYRTFGKSAHLLEEGQGVYSWQMKQNYGNYRFVAMDACPKKGPARPLNFYGYVTTNTMDRLESTLLDETTFNHTFLFTHYPTTTMVFGLGDILKSYHTATKSLELELGDMKDHGVYRIVAVDHDLVSFVDVELPLDAVQPRNDDPYRFPLEDNNTILWPDKLQLPPVILITNPKDGRYFLNEKEPTHRILDSTHMRFLIFSPHEPSTLKVRVFVDNKRHPFPTTYSGNKGTTASSPPLWTTPWSPEDFDDITTHSLRVEVTAPDGQVGESEIFFRVDGVRLMIGGGFGEWLIGTSVANIVSQYGYK</sequence>
<dbReference type="AlphaFoldDB" id="A0A1X2I4D6"/>
<dbReference type="PANTHER" id="PTHR14795:SF0">
    <property type="entry name" value="TRANSMEMBRANE PROTEIN 62"/>
    <property type="match status" value="1"/>
</dbReference>
<proteinExistence type="predicted"/>
<dbReference type="GO" id="GO:0016787">
    <property type="term" value="F:hydrolase activity"/>
    <property type="evidence" value="ECO:0007669"/>
    <property type="project" value="InterPro"/>
</dbReference>
<dbReference type="InterPro" id="IPR029052">
    <property type="entry name" value="Metallo-depent_PP-like"/>
</dbReference>
<keyword evidence="2" id="KW-0732">Signal</keyword>
<feature type="signal peptide" evidence="2">
    <location>
        <begin position="1"/>
        <end position="25"/>
    </location>
</feature>
<feature type="region of interest" description="Disordered" evidence="1">
    <location>
        <begin position="39"/>
        <end position="65"/>
    </location>
</feature>
<accession>A0A1X2I4D6</accession>
<comment type="caution">
    <text evidence="5">The sequence shown here is derived from an EMBL/GenBank/DDBJ whole genome shotgun (WGS) entry which is preliminary data.</text>
</comment>
<feature type="chain" id="PRO_5012055424" evidence="2">
    <location>
        <begin position="26"/>
        <end position="494"/>
    </location>
</feature>
<evidence type="ECO:0000313" key="6">
    <source>
        <dbReference type="Proteomes" id="UP000193560"/>
    </source>
</evidence>
<dbReference type="EMBL" id="MCGE01000029">
    <property type="protein sequence ID" value="ORZ08947.1"/>
    <property type="molecule type" value="Genomic_DNA"/>
</dbReference>
<evidence type="ECO:0000259" key="4">
    <source>
        <dbReference type="Pfam" id="PF24384"/>
    </source>
</evidence>
<dbReference type="Proteomes" id="UP000193560">
    <property type="component" value="Unassembled WGS sequence"/>
</dbReference>
<dbReference type="Gene3D" id="3.60.21.10">
    <property type="match status" value="1"/>
</dbReference>
<feature type="domain" description="Calcineurin-like phosphoesterase" evidence="3">
    <location>
        <begin position="89"/>
        <end position="226"/>
    </location>
</feature>
<name>A0A1X2I4D6_9FUNG</name>
<feature type="domain" description="TMEM62 Ig-like" evidence="4">
    <location>
        <begin position="353"/>
        <end position="467"/>
    </location>
</feature>
<dbReference type="InterPro" id="IPR056229">
    <property type="entry name" value="Ig_TMM62"/>
</dbReference>
<evidence type="ECO:0000313" key="5">
    <source>
        <dbReference type="EMBL" id="ORZ08947.1"/>
    </source>
</evidence>
<dbReference type="Pfam" id="PF24384">
    <property type="entry name" value="Ig_TMM62"/>
    <property type="match status" value="1"/>
</dbReference>
<dbReference type="PANTHER" id="PTHR14795">
    <property type="entry name" value="HELICASE RELATED"/>
    <property type="match status" value="1"/>
</dbReference>
<gene>
    <name evidence="5" type="ORF">BCR42DRAFT_335110</name>
</gene>
<dbReference type="OrthoDB" id="45365at2759"/>